<keyword evidence="2" id="KW-0812">Transmembrane</keyword>
<dbReference type="AlphaFoldDB" id="A0A914QDR9"/>
<sequence length="158" mass="17918">MCWKVAPFIFVVLCFYTGIYGQNVGNNVDVDGGGVCDNEKYAKSLKSTTNQGLTKSLIPEKFVKSKTDDGFSQSYLIPIIIAIVLLLFICCIIFCALRYRRRRHQRQKLAPKQNEAVEARPKKEQSKTNASAQTFVGIWDFESSDNYDEYMKAAVFCC</sequence>
<feature type="region of interest" description="Disordered" evidence="1">
    <location>
        <begin position="110"/>
        <end position="129"/>
    </location>
</feature>
<dbReference type="Pfam" id="PF12104">
    <property type="entry name" value="Tcell_CD4_C"/>
    <property type="match status" value="1"/>
</dbReference>
<keyword evidence="2" id="KW-0472">Membrane</keyword>
<evidence type="ECO:0000259" key="4">
    <source>
        <dbReference type="Pfam" id="PF12104"/>
    </source>
</evidence>
<keyword evidence="2" id="KW-1133">Transmembrane helix</keyword>
<feature type="chain" id="PRO_5037709376" description="T cell CD4 receptor C-terminal region domain-containing protein" evidence="3">
    <location>
        <begin position="22"/>
        <end position="158"/>
    </location>
</feature>
<feature type="domain" description="T cell CD4 receptor C-terminal region" evidence="4">
    <location>
        <begin position="83"/>
        <end position="110"/>
    </location>
</feature>
<dbReference type="InterPro" id="IPR021963">
    <property type="entry name" value="Tcell_CD4_Cterm"/>
</dbReference>
<evidence type="ECO:0000256" key="3">
    <source>
        <dbReference type="SAM" id="SignalP"/>
    </source>
</evidence>
<name>A0A914QDR9_9BILA</name>
<evidence type="ECO:0000313" key="6">
    <source>
        <dbReference type="WBParaSite" id="PDA_v2.g29796.t1"/>
    </source>
</evidence>
<dbReference type="WBParaSite" id="PDA_v2.g29796.t1">
    <property type="protein sequence ID" value="PDA_v2.g29796.t1"/>
    <property type="gene ID" value="PDA_v2.g29796"/>
</dbReference>
<feature type="compositionally biased region" description="Basic and acidic residues" evidence="1">
    <location>
        <begin position="115"/>
        <end position="126"/>
    </location>
</feature>
<accession>A0A914QDR9</accession>
<dbReference type="Proteomes" id="UP000887578">
    <property type="component" value="Unplaced"/>
</dbReference>
<evidence type="ECO:0000256" key="1">
    <source>
        <dbReference type="SAM" id="MobiDB-lite"/>
    </source>
</evidence>
<keyword evidence="5" id="KW-1185">Reference proteome</keyword>
<keyword evidence="3" id="KW-0732">Signal</keyword>
<feature type="transmembrane region" description="Helical" evidence="2">
    <location>
        <begin position="75"/>
        <end position="99"/>
    </location>
</feature>
<reference evidence="6" key="1">
    <citation type="submission" date="2022-11" db="UniProtKB">
        <authorList>
            <consortium name="WormBaseParasite"/>
        </authorList>
    </citation>
    <scope>IDENTIFICATION</scope>
</reference>
<proteinExistence type="predicted"/>
<feature type="signal peptide" evidence="3">
    <location>
        <begin position="1"/>
        <end position="21"/>
    </location>
</feature>
<organism evidence="5 6">
    <name type="scientific">Panagrolaimus davidi</name>
    <dbReference type="NCBI Taxonomy" id="227884"/>
    <lineage>
        <taxon>Eukaryota</taxon>
        <taxon>Metazoa</taxon>
        <taxon>Ecdysozoa</taxon>
        <taxon>Nematoda</taxon>
        <taxon>Chromadorea</taxon>
        <taxon>Rhabditida</taxon>
        <taxon>Tylenchina</taxon>
        <taxon>Panagrolaimomorpha</taxon>
        <taxon>Panagrolaimoidea</taxon>
        <taxon>Panagrolaimidae</taxon>
        <taxon>Panagrolaimus</taxon>
    </lineage>
</organism>
<dbReference type="SUPFAM" id="SSF50814">
    <property type="entry name" value="Lipocalins"/>
    <property type="match status" value="1"/>
</dbReference>
<evidence type="ECO:0000313" key="5">
    <source>
        <dbReference type="Proteomes" id="UP000887578"/>
    </source>
</evidence>
<protein>
    <recommendedName>
        <fullName evidence="4">T cell CD4 receptor C-terminal region domain-containing protein</fullName>
    </recommendedName>
</protein>
<dbReference type="InterPro" id="IPR012674">
    <property type="entry name" value="Calycin"/>
</dbReference>
<evidence type="ECO:0000256" key="2">
    <source>
        <dbReference type="SAM" id="Phobius"/>
    </source>
</evidence>